<dbReference type="SUPFAM" id="SSF52833">
    <property type="entry name" value="Thioredoxin-like"/>
    <property type="match status" value="1"/>
</dbReference>
<feature type="signal peptide" evidence="1">
    <location>
        <begin position="1"/>
        <end position="24"/>
    </location>
</feature>
<name>A0A923KLV6_9BURK</name>
<dbReference type="Gene3D" id="3.40.30.10">
    <property type="entry name" value="Glutaredoxin"/>
    <property type="match status" value="1"/>
</dbReference>
<dbReference type="GO" id="GO:0016209">
    <property type="term" value="F:antioxidant activity"/>
    <property type="evidence" value="ECO:0007669"/>
    <property type="project" value="InterPro"/>
</dbReference>
<reference evidence="3" key="1">
    <citation type="submission" date="2020-08" db="EMBL/GenBank/DDBJ databases">
        <title>Novel species isolated from subtropical streams in China.</title>
        <authorList>
            <person name="Lu H."/>
        </authorList>
    </citation>
    <scope>NUCLEOTIDE SEQUENCE</scope>
    <source>
        <strain evidence="3">LX22W</strain>
    </source>
</reference>
<dbReference type="RefSeq" id="WP_186916858.1">
    <property type="nucleotide sequence ID" value="NZ_JACOFZ010000004.1"/>
</dbReference>
<dbReference type="Pfam" id="PF00578">
    <property type="entry name" value="AhpC-TSA"/>
    <property type="match status" value="1"/>
</dbReference>
<feature type="domain" description="Thioredoxin" evidence="2">
    <location>
        <begin position="27"/>
        <end position="174"/>
    </location>
</feature>
<dbReference type="InterPro" id="IPR013766">
    <property type="entry name" value="Thioredoxin_domain"/>
</dbReference>
<comment type="caution">
    <text evidence="3">The sequence shown here is derived from an EMBL/GenBank/DDBJ whole genome shotgun (WGS) entry which is preliminary data.</text>
</comment>
<dbReference type="PROSITE" id="PS51352">
    <property type="entry name" value="THIOREDOXIN_2"/>
    <property type="match status" value="1"/>
</dbReference>
<sequence>MKKHFFVALAIGISALLAQTPAHSAQSKAVTQSNQIKLIGTDSNGANFDLKTYAGKTVLVSFYGAACTVCERDLKLMREFYRDNAAKKFVLVGVNIDKTKSDFETYAKIVALSTPKNQQFPLLWKGNLNSLDGFGNVSTGPVHFVINSKGELILRRDGTFKGEDWDNLWESLAQ</sequence>
<evidence type="ECO:0000313" key="3">
    <source>
        <dbReference type="EMBL" id="MBC3882255.1"/>
    </source>
</evidence>
<dbReference type="Proteomes" id="UP000627446">
    <property type="component" value="Unassembled WGS sequence"/>
</dbReference>
<feature type="chain" id="PRO_5037824387" evidence="1">
    <location>
        <begin position="25"/>
        <end position="174"/>
    </location>
</feature>
<gene>
    <name evidence="3" type="ORF">H8K36_12755</name>
</gene>
<dbReference type="AlphaFoldDB" id="A0A923KLV6"/>
<evidence type="ECO:0000256" key="1">
    <source>
        <dbReference type="SAM" id="SignalP"/>
    </source>
</evidence>
<evidence type="ECO:0000259" key="2">
    <source>
        <dbReference type="PROSITE" id="PS51352"/>
    </source>
</evidence>
<organism evidence="3 4">
    <name type="scientific">Undibacterium nitidum</name>
    <dbReference type="NCBI Taxonomy" id="2762298"/>
    <lineage>
        <taxon>Bacteria</taxon>
        <taxon>Pseudomonadati</taxon>
        <taxon>Pseudomonadota</taxon>
        <taxon>Betaproteobacteria</taxon>
        <taxon>Burkholderiales</taxon>
        <taxon>Oxalobacteraceae</taxon>
        <taxon>Undibacterium</taxon>
    </lineage>
</organism>
<evidence type="ECO:0000313" key="4">
    <source>
        <dbReference type="Proteomes" id="UP000627446"/>
    </source>
</evidence>
<dbReference type="CDD" id="cd02966">
    <property type="entry name" value="TlpA_like_family"/>
    <property type="match status" value="1"/>
</dbReference>
<dbReference type="GO" id="GO:0016491">
    <property type="term" value="F:oxidoreductase activity"/>
    <property type="evidence" value="ECO:0007669"/>
    <property type="project" value="InterPro"/>
</dbReference>
<dbReference type="EMBL" id="JACOFZ010000004">
    <property type="protein sequence ID" value="MBC3882255.1"/>
    <property type="molecule type" value="Genomic_DNA"/>
</dbReference>
<protein>
    <submittedName>
        <fullName evidence="3">TlpA family protein disulfide reductase</fullName>
    </submittedName>
</protein>
<keyword evidence="1" id="KW-0732">Signal</keyword>
<dbReference type="InterPro" id="IPR036249">
    <property type="entry name" value="Thioredoxin-like_sf"/>
</dbReference>
<proteinExistence type="predicted"/>
<dbReference type="InterPro" id="IPR000866">
    <property type="entry name" value="AhpC/TSA"/>
</dbReference>
<keyword evidence="4" id="KW-1185">Reference proteome</keyword>
<accession>A0A923KLV6</accession>